<dbReference type="CDD" id="cd14752">
    <property type="entry name" value="GH31_N"/>
    <property type="match status" value="1"/>
</dbReference>
<dbReference type="OrthoDB" id="5839090at2759"/>
<evidence type="ECO:0000256" key="7">
    <source>
        <dbReference type="RuleBase" id="RU361185"/>
    </source>
</evidence>
<accession>M3ARJ9</accession>
<dbReference type="RefSeq" id="XP_016756235.1">
    <property type="nucleotide sequence ID" value="XM_016907421.1"/>
</dbReference>
<dbReference type="PANTHER" id="PTHR22762">
    <property type="entry name" value="ALPHA-GLUCOSIDASE"/>
    <property type="match status" value="1"/>
</dbReference>
<evidence type="ECO:0000256" key="8">
    <source>
        <dbReference type="SAM" id="SignalP"/>
    </source>
</evidence>
<dbReference type="SUPFAM" id="SSF51011">
    <property type="entry name" value="Glycosyl hydrolase domain"/>
    <property type="match status" value="1"/>
</dbReference>
<evidence type="ECO:0000256" key="2">
    <source>
        <dbReference type="ARBA" id="ARBA00007806"/>
    </source>
</evidence>
<feature type="domain" description="Glycoside hydrolase family 31 TIM barrel" evidence="9">
    <location>
        <begin position="305"/>
        <end position="735"/>
    </location>
</feature>
<dbReference type="Pfam" id="PF01055">
    <property type="entry name" value="Glyco_hydro_31_2nd"/>
    <property type="match status" value="1"/>
</dbReference>
<dbReference type="InterPro" id="IPR048395">
    <property type="entry name" value="Glyco_hydro_31_C"/>
</dbReference>
<gene>
    <name evidence="11" type="ORF">SEPMUDRAFT_152395</name>
</gene>
<dbReference type="STRING" id="692275.M3ARJ9"/>
<keyword evidence="12" id="KW-1185">Reference proteome</keyword>
<evidence type="ECO:0000256" key="6">
    <source>
        <dbReference type="ARBA" id="ARBA00023295"/>
    </source>
</evidence>
<dbReference type="GO" id="GO:0030246">
    <property type="term" value="F:carbohydrate binding"/>
    <property type="evidence" value="ECO:0007669"/>
    <property type="project" value="InterPro"/>
</dbReference>
<dbReference type="Gene3D" id="2.60.40.1760">
    <property type="entry name" value="glycosyl hydrolase (family 31)"/>
    <property type="match status" value="1"/>
</dbReference>
<dbReference type="EMBL" id="KB456272">
    <property type="protein sequence ID" value="EMF08114.1"/>
    <property type="molecule type" value="Genomic_DNA"/>
</dbReference>
<dbReference type="SUPFAM" id="SSF51445">
    <property type="entry name" value="(Trans)glycosidases"/>
    <property type="match status" value="1"/>
</dbReference>
<evidence type="ECO:0000259" key="9">
    <source>
        <dbReference type="Pfam" id="PF01055"/>
    </source>
</evidence>
<dbReference type="CDD" id="cd06602">
    <property type="entry name" value="GH31_MGAM_SI_GAA"/>
    <property type="match status" value="1"/>
</dbReference>
<dbReference type="Pfam" id="PF21365">
    <property type="entry name" value="Glyco_hydro_31_3rd"/>
    <property type="match status" value="1"/>
</dbReference>
<dbReference type="OMA" id="MVGADAC"/>
<sequence>MSGRTALLALLPVLALCQQPQYPPAFPPTPILPSSYSYAPSVTPNVMDKTAPNAQAVCPGYKASNVVENAKGVTADLNLAGAPCSAYGNDIAQLSLVVQYQSAQRLSVRMFPKHLTAENSSQYLLSKDYTPQPGQDPGATKSKSDLLFEWSNEPSFQFKIVRKSSKDVIFNTYGSKIVFQDQFLELATSMVPDYNTYGLAAYIHSFRLGQNFTQTFWNAYNLDNDQIINVNGHDTHPMYLETRYGNGTSASHGVYARNAHGQDWLLQKGKLTYRTIGGSFDLYFISGPTPTKVISQYHTQIIGTPGMQPYWALGFHQVRWSYQNWTNLQDVIDLYAAQNIQLESVMSDLDYLKMNRDFTLNPGHYDLEEGRQFLARLHANGQHWLPILNAQIYAPNPQNASDAYATYDHGKELDVYVKNKDKGTYLGVMWAGFAAFVDYTAPKAQQFWTQELQNYYKLVEFDGFWLDVSDPTSFCTGSCGTGQLGMNPIHVPFALPGDPDTALAVDYRYPEGFEVTNATEAASASASAASQSAAYPTPMVTPTPTVGRTIATPGVRNLTFPPYAINNFLPGHSLVKSVVSPDALNADGTTQYELHNLYGHLSGRTTYNALATLYDGKRPFYVSRSTFAGSGAFAGHWGGDTNSKWGNMYYGIAEALQMSIAGIPYFGVETCGFNGNADMELCTRWMQLSAWYPFYRNHNNRNTIAQEAYIWATTAESTRRIMNIRYSLLPYTYTLFHKANTAGETVLRALAWEFPNDPSLAAVETQFMSGPALLITPVLAPLATTVNGVFPGVADGTIWYDWYNLTKVDVAAGQNKTLDAPLLHQPIHIRGGYIIPTQKAGNTTATSRKNPWSLIVALDKTASARGELFLDDGLSIQQKATKTVALNFAKNSLSTKIQGSYMDANPLANVTIAGIKTAPKSISVNCGGKKSSSSANVQFHLQGEALYITGLESATKGGVWNNELVITLQN</sequence>
<name>M3ARJ9_SPHMS</name>
<dbReference type="GO" id="GO:0005975">
    <property type="term" value="P:carbohydrate metabolic process"/>
    <property type="evidence" value="ECO:0007669"/>
    <property type="project" value="InterPro"/>
</dbReference>
<organism evidence="11 12">
    <name type="scientific">Sphaerulina musiva (strain SO2202)</name>
    <name type="common">Poplar stem canker fungus</name>
    <name type="synonym">Septoria musiva</name>
    <dbReference type="NCBI Taxonomy" id="692275"/>
    <lineage>
        <taxon>Eukaryota</taxon>
        <taxon>Fungi</taxon>
        <taxon>Dikarya</taxon>
        <taxon>Ascomycota</taxon>
        <taxon>Pezizomycotina</taxon>
        <taxon>Dothideomycetes</taxon>
        <taxon>Dothideomycetidae</taxon>
        <taxon>Mycosphaerellales</taxon>
        <taxon>Mycosphaerellaceae</taxon>
        <taxon>Sphaerulina</taxon>
    </lineage>
</organism>
<evidence type="ECO:0000256" key="1">
    <source>
        <dbReference type="ARBA" id="ARBA00001657"/>
    </source>
</evidence>
<protein>
    <recommendedName>
        <fullName evidence="3">alpha-glucosidase</fullName>
        <ecNumber evidence="3">3.2.1.20</ecNumber>
    </recommendedName>
</protein>
<keyword evidence="8" id="KW-0732">Signal</keyword>
<comment type="similarity">
    <text evidence="2 7">Belongs to the glycosyl hydrolase 31 family.</text>
</comment>
<dbReference type="PANTHER" id="PTHR22762:SF133">
    <property type="entry name" value="P-TYPE DOMAIN-CONTAINING PROTEIN"/>
    <property type="match status" value="1"/>
</dbReference>
<evidence type="ECO:0000256" key="4">
    <source>
        <dbReference type="ARBA" id="ARBA00022801"/>
    </source>
</evidence>
<feature type="signal peptide" evidence="8">
    <location>
        <begin position="1"/>
        <end position="17"/>
    </location>
</feature>
<reference evidence="11 12" key="1">
    <citation type="journal article" date="2012" name="PLoS Pathog.">
        <title>Diverse lifestyles and strategies of plant pathogenesis encoded in the genomes of eighteen Dothideomycetes fungi.</title>
        <authorList>
            <person name="Ohm R.A."/>
            <person name="Feau N."/>
            <person name="Henrissat B."/>
            <person name="Schoch C.L."/>
            <person name="Horwitz B.A."/>
            <person name="Barry K.W."/>
            <person name="Condon B.J."/>
            <person name="Copeland A.C."/>
            <person name="Dhillon B."/>
            <person name="Glaser F."/>
            <person name="Hesse C.N."/>
            <person name="Kosti I."/>
            <person name="LaButti K."/>
            <person name="Lindquist E.A."/>
            <person name="Lucas S."/>
            <person name="Salamov A.A."/>
            <person name="Bradshaw R.E."/>
            <person name="Ciuffetti L."/>
            <person name="Hamelin R.C."/>
            <person name="Kema G.H.J."/>
            <person name="Lawrence C."/>
            <person name="Scott J.A."/>
            <person name="Spatafora J.W."/>
            <person name="Turgeon B.G."/>
            <person name="de Wit P.J.G.M."/>
            <person name="Zhong S."/>
            <person name="Goodwin S.B."/>
            <person name="Grigoriev I.V."/>
        </authorList>
    </citation>
    <scope>NUCLEOTIDE SEQUENCE [LARGE SCALE GENOMIC DNA]</scope>
    <source>
        <strain evidence="11 12">SO2202</strain>
    </source>
</reference>
<comment type="catalytic activity">
    <reaction evidence="1">
        <text>Hydrolysis of terminal, non-reducing (1-&gt;4)-linked alpha-D-glucose residues with release of alpha-D-glucose.</text>
        <dbReference type="EC" id="3.2.1.20"/>
    </reaction>
</comment>
<keyword evidence="6 7" id="KW-0326">Glycosidase</keyword>
<dbReference type="GeneID" id="27904558"/>
<dbReference type="Gene3D" id="3.20.20.80">
    <property type="entry name" value="Glycosidases"/>
    <property type="match status" value="2"/>
</dbReference>
<dbReference type="InterPro" id="IPR017853">
    <property type="entry name" value="GH"/>
</dbReference>
<dbReference type="InterPro" id="IPR011013">
    <property type="entry name" value="Gal_mutarotase_sf_dom"/>
</dbReference>
<feature type="chain" id="PRO_5004030863" description="alpha-glucosidase" evidence="8">
    <location>
        <begin position="18"/>
        <end position="970"/>
    </location>
</feature>
<dbReference type="FunFam" id="2.60.40.1180:FF:000001">
    <property type="entry name" value="Maltase-glucoamylase, intestinal"/>
    <property type="match status" value="1"/>
</dbReference>
<dbReference type="InterPro" id="IPR013780">
    <property type="entry name" value="Glyco_hydro_b"/>
</dbReference>
<evidence type="ECO:0000259" key="10">
    <source>
        <dbReference type="Pfam" id="PF21365"/>
    </source>
</evidence>
<evidence type="ECO:0000256" key="3">
    <source>
        <dbReference type="ARBA" id="ARBA00012741"/>
    </source>
</evidence>
<dbReference type="eggNOG" id="KOG1065">
    <property type="taxonomic scope" value="Eukaryota"/>
</dbReference>
<dbReference type="EC" id="3.2.1.20" evidence="3"/>
<evidence type="ECO:0000256" key="5">
    <source>
        <dbReference type="ARBA" id="ARBA00023180"/>
    </source>
</evidence>
<dbReference type="Gene3D" id="2.60.40.1180">
    <property type="entry name" value="Golgi alpha-mannosidase II"/>
    <property type="match status" value="2"/>
</dbReference>
<dbReference type="SUPFAM" id="SSF74650">
    <property type="entry name" value="Galactose mutarotase-like"/>
    <property type="match status" value="1"/>
</dbReference>
<dbReference type="GO" id="GO:0004558">
    <property type="term" value="F:alpha-1,4-glucosidase activity"/>
    <property type="evidence" value="ECO:0007669"/>
    <property type="project" value="UniProtKB-EC"/>
</dbReference>
<keyword evidence="4 7" id="KW-0378">Hydrolase</keyword>
<evidence type="ECO:0000313" key="12">
    <source>
        <dbReference type="Proteomes" id="UP000016931"/>
    </source>
</evidence>
<dbReference type="AlphaFoldDB" id="M3ARJ9"/>
<dbReference type="HOGENOM" id="CLU_000631_11_0_1"/>
<dbReference type="Proteomes" id="UP000016931">
    <property type="component" value="Unassembled WGS sequence"/>
</dbReference>
<feature type="domain" description="Glycosyl hydrolase family 31 C-terminal" evidence="10">
    <location>
        <begin position="743"/>
        <end position="835"/>
    </location>
</feature>
<evidence type="ECO:0000313" key="11">
    <source>
        <dbReference type="EMBL" id="EMF08114.1"/>
    </source>
</evidence>
<dbReference type="InterPro" id="IPR000322">
    <property type="entry name" value="Glyco_hydro_31_TIM"/>
</dbReference>
<keyword evidence="5" id="KW-0325">Glycoprotein</keyword>
<proteinExistence type="inferred from homology"/>